<reference evidence="2 3" key="1">
    <citation type="submission" date="2020-07" db="EMBL/GenBank/DDBJ databases">
        <title>Sequencing the genomes of 1000 actinobacteria strains.</title>
        <authorList>
            <person name="Klenk H.-P."/>
        </authorList>
    </citation>
    <scope>NUCLEOTIDE SEQUENCE [LARGE SCALE GENOMIC DNA]</scope>
    <source>
        <strain evidence="2 3">DSM 26154</strain>
    </source>
</reference>
<keyword evidence="1" id="KW-1133">Transmembrane helix</keyword>
<evidence type="ECO:0000313" key="3">
    <source>
        <dbReference type="Proteomes" id="UP000554054"/>
    </source>
</evidence>
<sequence>MDTLTPPREPGTTTSLLDELRTWQARRWWTAAGVAVLTMIVTAVPTAMVPTPIFSRDVPTTAWAWPVLTLTSVLAGMVTATYVARRDPDEGGQRGSRLGMVGAFATFFAVGCPVCNKLVLLALGYAGALQYFAPVQPLIAATAIGVLLWALVVRVRRERACRV</sequence>
<keyword evidence="1" id="KW-0812">Transmembrane</keyword>
<keyword evidence="3" id="KW-1185">Reference proteome</keyword>
<dbReference type="RefSeq" id="WP_185991153.1">
    <property type="nucleotide sequence ID" value="NZ_JACCAE010000001.1"/>
</dbReference>
<feature type="transmembrane region" description="Helical" evidence="1">
    <location>
        <begin position="62"/>
        <end position="83"/>
    </location>
</feature>
<keyword evidence="1" id="KW-0472">Membrane</keyword>
<name>A0A852VMT7_9MICO</name>
<evidence type="ECO:0000313" key="2">
    <source>
        <dbReference type="EMBL" id="NYF98332.1"/>
    </source>
</evidence>
<dbReference type="AlphaFoldDB" id="A0A852VMT7"/>
<accession>A0A852VMT7</accession>
<dbReference type="EMBL" id="JACCAE010000001">
    <property type="protein sequence ID" value="NYF98332.1"/>
    <property type="molecule type" value="Genomic_DNA"/>
</dbReference>
<proteinExistence type="predicted"/>
<organism evidence="2 3">
    <name type="scientific">Janibacter cremeus</name>
    <dbReference type="NCBI Taxonomy" id="1285192"/>
    <lineage>
        <taxon>Bacteria</taxon>
        <taxon>Bacillati</taxon>
        <taxon>Actinomycetota</taxon>
        <taxon>Actinomycetes</taxon>
        <taxon>Micrococcales</taxon>
        <taxon>Intrasporangiaceae</taxon>
        <taxon>Janibacter</taxon>
    </lineage>
</organism>
<feature type="transmembrane region" description="Helical" evidence="1">
    <location>
        <begin position="28"/>
        <end position="50"/>
    </location>
</feature>
<gene>
    <name evidence="2" type="ORF">BJY20_001724</name>
</gene>
<protein>
    <submittedName>
        <fullName evidence="2">Na+/H+ antiporter NhaD/arsenite permease-like protein</fullName>
    </submittedName>
</protein>
<comment type="caution">
    <text evidence="2">The sequence shown here is derived from an EMBL/GenBank/DDBJ whole genome shotgun (WGS) entry which is preliminary data.</text>
</comment>
<feature type="transmembrane region" description="Helical" evidence="1">
    <location>
        <begin position="131"/>
        <end position="152"/>
    </location>
</feature>
<evidence type="ECO:0000256" key="1">
    <source>
        <dbReference type="SAM" id="Phobius"/>
    </source>
</evidence>
<feature type="transmembrane region" description="Helical" evidence="1">
    <location>
        <begin position="104"/>
        <end position="125"/>
    </location>
</feature>
<dbReference type="Proteomes" id="UP000554054">
    <property type="component" value="Unassembled WGS sequence"/>
</dbReference>